<feature type="region of interest" description="Disordered" evidence="1">
    <location>
        <begin position="117"/>
        <end position="193"/>
    </location>
</feature>
<evidence type="ECO:0000256" key="2">
    <source>
        <dbReference type="SAM" id="Phobius"/>
    </source>
</evidence>
<protein>
    <submittedName>
        <fullName evidence="3">Uncharacterized protein</fullName>
    </submittedName>
</protein>
<feature type="compositionally biased region" description="Gly residues" evidence="1">
    <location>
        <begin position="131"/>
        <end position="144"/>
    </location>
</feature>
<evidence type="ECO:0000256" key="1">
    <source>
        <dbReference type="SAM" id="MobiDB-lite"/>
    </source>
</evidence>
<sequence length="280" mass="27879">MAFARVVRANIPAHPTPPAPPVPTLTHNANGQIGPTLNPAALESSILANLPNPTSLQQSLQNHLSSVLANIPTPQVPNIPQVTIPQITVPQITVNIPQVTIPNVNIPGVVYNTQPAAQQPAAQQPAATGNSGSGNGGSGSGNSGSGSNNNNGGNANGGGQVSVNNQGNAAPQAQSQAQTQAQPATQNANTAQGSTVTIGGSAATTTNVNGILTESVAQATGKGKESGTLYGPGFGLNPTVGPDGIGLHLHNGAGALLETKRVSFVGAGLAVYVFVTLLFF</sequence>
<keyword evidence="4" id="KW-1185">Reference proteome</keyword>
<evidence type="ECO:0000313" key="4">
    <source>
        <dbReference type="Proteomes" id="UP000799302"/>
    </source>
</evidence>
<proteinExistence type="predicted"/>
<feature type="transmembrane region" description="Helical" evidence="2">
    <location>
        <begin position="262"/>
        <end position="279"/>
    </location>
</feature>
<dbReference type="Proteomes" id="UP000799302">
    <property type="component" value="Unassembled WGS sequence"/>
</dbReference>
<accession>A0A6A6TVJ3</accession>
<reference evidence="3" key="1">
    <citation type="journal article" date="2020" name="Stud. Mycol.">
        <title>101 Dothideomycetes genomes: a test case for predicting lifestyles and emergence of pathogens.</title>
        <authorList>
            <person name="Haridas S."/>
            <person name="Albert R."/>
            <person name="Binder M."/>
            <person name="Bloem J."/>
            <person name="Labutti K."/>
            <person name="Salamov A."/>
            <person name="Andreopoulos B."/>
            <person name="Baker S."/>
            <person name="Barry K."/>
            <person name="Bills G."/>
            <person name="Bluhm B."/>
            <person name="Cannon C."/>
            <person name="Castanera R."/>
            <person name="Culley D."/>
            <person name="Daum C."/>
            <person name="Ezra D."/>
            <person name="Gonzalez J."/>
            <person name="Henrissat B."/>
            <person name="Kuo A."/>
            <person name="Liang C."/>
            <person name="Lipzen A."/>
            <person name="Lutzoni F."/>
            <person name="Magnuson J."/>
            <person name="Mondo S."/>
            <person name="Nolan M."/>
            <person name="Ohm R."/>
            <person name="Pangilinan J."/>
            <person name="Park H.-J."/>
            <person name="Ramirez L."/>
            <person name="Alfaro M."/>
            <person name="Sun H."/>
            <person name="Tritt A."/>
            <person name="Yoshinaga Y."/>
            <person name="Zwiers L.-H."/>
            <person name="Turgeon B."/>
            <person name="Goodwin S."/>
            <person name="Spatafora J."/>
            <person name="Crous P."/>
            <person name="Grigoriev I."/>
        </authorList>
    </citation>
    <scope>NUCLEOTIDE SEQUENCE</scope>
    <source>
        <strain evidence="3">CBS 115976</strain>
    </source>
</reference>
<name>A0A6A6TVJ3_9PEZI</name>
<feature type="compositionally biased region" description="Low complexity" evidence="1">
    <location>
        <begin position="161"/>
        <end position="193"/>
    </location>
</feature>
<feature type="compositionally biased region" description="Low complexity" evidence="1">
    <location>
        <begin position="117"/>
        <end position="130"/>
    </location>
</feature>
<gene>
    <name evidence="3" type="ORF">BT63DRAFT_461578</name>
</gene>
<keyword evidence="2" id="KW-0812">Transmembrane</keyword>
<dbReference type="AlphaFoldDB" id="A0A6A6TVJ3"/>
<organism evidence="3 4">
    <name type="scientific">Microthyrium microscopicum</name>
    <dbReference type="NCBI Taxonomy" id="703497"/>
    <lineage>
        <taxon>Eukaryota</taxon>
        <taxon>Fungi</taxon>
        <taxon>Dikarya</taxon>
        <taxon>Ascomycota</taxon>
        <taxon>Pezizomycotina</taxon>
        <taxon>Dothideomycetes</taxon>
        <taxon>Dothideomycetes incertae sedis</taxon>
        <taxon>Microthyriales</taxon>
        <taxon>Microthyriaceae</taxon>
        <taxon>Microthyrium</taxon>
    </lineage>
</organism>
<keyword evidence="2" id="KW-1133">Transmembrane helix</keyword>
<keyword evidence="2" id="KW-0472">Membrane</keyword>
<dbReference type="EMBL" id="MU004247">
    <property type="protein sequence ID" value="KAF2663197.1"/>
    <property type="molecule type" value="Genomic_DNA"/>
</dbReference>
<evidence type="ECO:0000313" key="3">
    <source>
        <dbReference type="EMBL" id="KAF2663197.1"/>
    </source>
</evidence>